<keyword evidence="1" id="KW-0521">NADP</keyword>
<dbReference type="EMBL" id="FNFO01000003">
    <property type="protein sequence ID" value="SDK76820.1"/>
    <property type="molecule type" value="Genomic_DNA"/>
</dbReference>
<dbReference type="OrthoDB" id="1522941at2"/>
<dbReference type="GO" id="GO:0003995">
    <property type="term" value="F:acyl-CoA dehydrogenase activity"/>
    <property type="evidence" value="ECO:0007669"/>
    <property type="project" value="InterPro"/>
</dbReference>
<dbReference type="STRING" id="1075417.SAMN05421823_103510"/>
<evidence type="ECO:0000313" key="3">
    <source>
        <dbReference type="Proteomes" id="UP000198510"/>
    </source>
</evidence>
<dbReference type="Pfam" id="PF05893">
    <property type="entry name" value="LuxC"/>
    <property type="match status" value="1"/>
</dbReference>
<accession>A0A1G9EKY2</accession>
<dbReference type="SUPFAM" id="SSF53720">
    <property type="entry name" value="ALDH-like"/>
    <property type="match status" value="1"/>
</dbReference>
<evidence type="ECO:0000313" key="2">
    <source>
        <dbReference type="EMBL" id="SDK76820.1"/>
    </source>
</evidence>
<dbReference type="InterPro" id="IPR008670">
    <property type="entry name" value="CoA_reduct_LuxC"/>
</dbReference>
<organism evidence="2 3">
    <name type="scientific">Catalinimonas alkaloidigena</name>
    <dbReference type="NCBI Taxonomy" id="1075417"/>
    <lineage>
        <taxon>Bacteria</taxon>
        <taxon>Pseudomonadati</taxon>
        <taxon>Bacteroidota</taxon>
        <taxon>Cytophagia</taxon>
        <taxon>Cytophagales</taxon>
        <taxon>Catalimonadaceae</taxon>
        <taxon>Catalinimonas</taxon>
    </lineage>
</organism>
<gene>
    <name evidence="2" type="ORF">SAMN05421823_103510</name>
</gene>
<proteinExistence type="predicted"/>
<evidence type="ECO:0000256" key="1">
    <source>
        <dbReference type="ARBA" id="ARBA00022857"/>
    </source>
</evidence>
<dbReference type="InterPro" id="IPR016161">
    <property type="entry name" value="Ald_DH/histidinol_DH"/>
</dbReference>
<name>A0A1G9EKY2_9BACT</name>
<dbReference type="GO" id="GO:0008218">
    <property type="term" value="P:bioluminescence"/>
    <property type="evidence" value="ECO:0007669"/>
    <property type="project" value="InterPro"/>
</dbReference>
<protein>
    <submittedName>
        <fullName evidence="2">Acyl-CoA reductase (LuxC)</fullName>
    </submittedName>
</protein>
<sequence length="344" mass="38749">MQPLSLAERLEAFVQLREQFRRPEAPALATAITQASQRNGWFTEGNILTALAGLVRLLEPTDLRTWLDRYPLDQVTPKQVGVVMAGNIPLVGFHDMMSVLLSGHTLLAKLSSQDEVLPTYVRNELVRLQPAFADRIQFVERLNDAEAIIATGSDNTARYFHHYFASRPHIIRQNRASAAVLDGQETPADFAALADDIFLYFGLGCRNVAKLYVPEGYDFVPLLEVLSARQEVILHHKYANNYDYRKSIYLVNRLPHLDNGIVLLEEKTALVSPLAVLYYEFYQSDQDLTERLAAHENQLQTLVSREGAYPGSVPFGTAQRPRVWEYADGVDTMQFLVELPTGTA</sequence>
<dbReference type="Proteomes" id="UP000198510">
    <property type="component" value="Unassembled WGS sequence"/>
</dbReference>
<dbReference type="AlphaFoldDB" id="A0A1G9EKY2"/>
<keyword evidence="3" id="KW-1185">Reference proteome</keyword>
<reference evidence="2 3" key="1">
    <citation type="submission" date="2016-10" db="EMBL/GenBank/DDBJ databases">
        <authorList>
            <person name="de Groot N.N."/>
        </authorList>
    </citation>
    <scope>NUCLEOTIDE SEQUENCE [LARGE SCALE GENOMIC DNA]</scope>
    <source>
        <strain evidence="2 3">DSM 25186</strain>
    </source>
</reference>
<dbReference type="RefSeq" id="WP_089681504.1">
    <property type="nucleotide sequence ID" value="NZ_FNFO01000003.1"/>
</dbReference>